<gene>
    <name evidence="3" type="ORF">PCOR1329_LOCUS77968</name>
</gene>
<dbReference type="SUPFAM" id="SSF55920">
    <property type="entry name" value="Creatinase/aminopeptidase"/>
    <property type="match status" value="1"/>
</dbReference>
<dbReference type="InterPro" id="IPR032416">
    <property type="entry name" value="Peptidase_M24_C"/>
</dbReference>
<sequence length="160" mass="17311">MHFGRPTPRERECFTRVLKGHVALASAVFPQGTPGFVVDALARRPLWDAGLDYPHGTGHGVGAALAVHEGPQGIAKRYENHTPLEAGMVVSNEPGFYSPGEFGIRIENLLVVVERETPNQFGGRAYLGLEPLTLVPIQQALIDVDLLTDGERAYIPGDTT</sequence>
<keyword evidence="4" id="KW-1185">Reference proteome</keyword>
<dbReference type="PANTHER" id="PTHR43763:SF6">
    <property type="entry name" value="XAA-PRO AMINOPEPTIDASE 1"/>
    <property type="match status" value="1"/>
</dbReference>
<protein>
    <recommendedName>
        <fullName evidence="5">Xaa-Pro aminopeptidase</fullName>
    </recommendedName>
</protein>
<dbReference type="Proteomes" id="UP001189429">
    <property type="component" value="Unassembled WGS sequence"/>
</dbReference>
<comment type="caution">
    <text evidence="3">The sequence shown here is derived from an EMBL/GenBank/DDBJ whole genome shotgun (WGS) entry which is preliminary data.</text>
</comment>
<organism evidence="3 4">
    <name type="scientific">Prorocentrum cordatum</name>
    <dbReference type="NCBI Taxonomy" id="2364126"/>
    <lineage>
        <taxon>Eukaryota</taxon>
        <taxon>Sar</taxon>
        <taxon>Alveolata</taxon>
        <taxon>Dinophyceae</taxon>
        <taxon>Prorocentrales</taxon>
        <taxon>Prorocentraceae</taxon>
        <taxon>Prorocentrum</taxon>
    </lineage>
</organism>
<dbReference type="PANTHER" id="PTHR43763">
    <property type="entry name" value="XAA-PRO AMINOPEPTIDASE 1"/>
    <property type="match status" value="1"/>
</dbReference>
<dbReference type="EMBL" id="CAUYUJ010020837">
    <property type="protein sequence ID" value="CAK0900759.1"/>
    <property type="molecule type" value="Genomic_DNA"/>
</dbReference>
<evidence type="ECO:0008006" key="5">
    <source>
        <dbReference type="Google" id="ProtNLM"/>
    </source>
</evidence>
<name>A0ABN9XQ97_9DINO</name>
<reference evidence="3" key="1">
    <citation type="submission" date="2023-10" db="EMBL/GenBank/DDBJ databases">
        <authorList>
            <person name="Chen Y."/>
            <person name="Shah S."/>
            <person name="Dougan E. K."/>
            <person name="Thang M."/>
            <person name="Chan C."/>
        </authorList>
    </citation>
    <scope>NUCLEOTIDE SEQUENCE [LARGE SCALE GENOMIC DNA]</scope>
</reference>
<dbReference type="Gene3D" id="3.90.230.10">
    <property type="entry name" value="Creatinase/methionine aminopeptidase superfamily"/>
    <property type="match status" value="1"/>
</dbReference>
<dbReference type="InterPro" id="IPR000994">
    <property type="entry name" value="Pept_M24"/>
</dbReference>
<evidence type="ECO:0000313" key="4">
    <source>
        <dbReference type="Proteomes" id="UP001189429"/>
    </source>
</evidence>
<feature type="domain" description="Peptidase M24" evidence="1">
    <location>
        <begin position="2"/>
        <end position="114"/>
    </location>
</feature>
<evidence type="ECO:0000259" key="1">
    <source>
        <dbReference type="Pfam" id="PF00557"/>
    </source>
</evidence>
<evidence type="ECO:0000313" key="3">
    <source>
        <dbReference type="EMBL" id="CAK0900759.1"/>
    </source>
</evidence>
<proteinExistence type="predicted"/>
<evidence type="ECO:0000259" key="2">
    <source>
        <dbReference type="Pfam" id="PF16188"/>
    </source>
</evidence>
<accession>A0ABN9XQ97</accession>
<feature type="domain" description="Peptidase M24 C-terminal" evidence="2">
    <location>
        <begin position="126"/>
        <end position="155"/>
    </location>
</feature>
<dbReference type="InterPro" id="IPR036005">
    <property type="entry name" value="Creatinase/aminopeptidase-like"/>
</dbReference>
<dbReference type="Pfam" id="PF00557">
    <property type="entry name" value="Peptidase_M24"/>
    <property type="match status" value="1"/>
</dbReference>
<dbReference type="Pfam" id="PF16188">
    <property type="entry name" value="Peptidase_M24_C"/>
    <property type="match status" value="1"/>
</dbReference>
<dbReference type="InterPro" id="IPR050422">
    <property type="entry name" value="X-Pro_aminopeptidase_P"/>
</dbReference>